<dbReference type="AlphaFoldDB" id="A0A6A5QF52"/>
<evidence type="ECO:0008006" key="4">
    <source>
        <dbReference type="Google" id="ProtNLM"/>
    </source>
</evidence>
<keyword evidence="3" id="KW-1185">Reference proteome</keyword>
<evidence type="ECO:0000313" key="3">
    <source>
        <dbReference type="Proteomes" id="UP000800096"/>
    </source>
</evidence>
<reference evidence="2" key="1">
    <citation type="journal article" date="2020" name="Stud. Mycol.">
        <title>101 Dothideomycetes genomes: a test case for predicting lifestyles and emergence of pathogens.</title>
        <authorList>
            <person name="Haridas S."/>
            <person name="Albert R."/>
            <person name="Binder M."/>
            <person name="Bloem J."/>
            <person name="Labutti K."/>
            <person name="Salamov A."/>
            <person name="Andreopoulos B."/>
            <person name="Baker S."/>
            <person name="Barry K."/>
            <person name="Bills G."/>
            <person name="Bluhm B."/>
            <person name="Cannon C."/>
            <person name="Castanera R."/>
            <person name="Culley D."/>
            <person name="Daum C."/>
            <person name="Ezra D."/>
            <person name="Gonzalez J."/>
            <person name="Henrissat B."/>
            <person name="Kuo A."/>
            <person name="Liang C."/>
            <person name="Lipzen A."/>
            <person name="Lutzoni F."/>
            <person name="Magnuson J."/>
            <person name="Mondo S."/>
            <person name="Nolan M."/>
            <person name="Ohm R."/>
            <person name="Pangilinan J."/>
            <person name="Park H.-J."/>
            <person name="Ramirez L."/>
            <person name="Alfaro M."/>
            <person name="Sun H."/>
            <person name="Tritt A."/>
            <person name="Yoshinaga Y."/>
            <person name="Zwiers L.-H."/>
            <person name="Turgeon B."/>
            <person name="Goodwin S."/>
            <person name="Spatafora J."/>
            <person name="Crous P."/>
            <person name="Grigoriev I."/>
        </authorList>
    </citation>
    <scope>NUCLEOTIDE SEQUENCE</scope>
    <source>
        <strain evidence="2">HMLAC05119</strain>
    </source>
</reference>
<feature type="signal peptide" evidence="1">
    <location>
        <begin position="1"/>
        <end position="17"/>
    </location>
</feature>
<keyword evidence="1" id="KW-0732">Signal</keyword>
<evidence type="ECO:0000313" key="2">
    <source>
        <dbReference type="EMBL" id="KAF1914093.1"/>
    </source>
</evidence>
<gene>
    <name evidence="2" type="ORF">BDU57DRAFT_333381</name>
</gene>
<protein>
    <recommendedName>
        <fullName evidence="4">AA1-like domain-containing protein</fullName>
    </recommendedName>
</protein>
<feature type="chain" id="PRO_5025553415" description="AA1-like domain-containing protein" evidence="1">
    <location>
        <begin position="18"/>
        <end position="111"/>
    </location>
</feature>
<organism evidence="2 3">
    <name type="scientific">Ampelomyces quisqualis</name>
    <name type="common">Powdery mildew agent</name>
    <dbReference type="NCBI Taxonomy" id="50730"/>
    <lineage>
        <taxon>Eukaryota</taxon>
        <taxon>Fungi</taxon>
        <taxon>Dikarya</taxon>
        <taxon>Ascomycota</taxon>
        <taxon>Pezizomycotina</taxon>
        <taxon>Dothideomycetes</taxon>
        <taxon>Pleosporomycetidae</taxon>
        <taxon>Pleosporales</taxon>
        <taxon>Pleosporineae</taxon>
        <taxon>Phaeosphaeriaceae</taxon>
        <taxon>Ampelomyces</taxon>
    </lineage>
</organism>
<proteinExistence type="predicted"/>
<evidence type="ECO:0000256" key="1">
    <source>
        <dbReference type="SAM" id="SignalP"/>
    </source>
</evidence>
<name>A0A6A5QF52_AMPQU</name>
<dbReference type="OrthoDB" id="10472873at2759"/>
<dbReference type="Proteomes" id="UP000800096">
    <property type="component" value="Unassembled WGS sequence"/>
</dbReference>
<accession>A0A6A5QF52</accession>
<sequence>MLTRLPIFASLATLAVADFKIYWVSPDDSVLGRLQTNVKMFNSQPDCASFPRGKQLDFNIQNDVSDSTGGGYLCDGCDTSQEPAQWIPTRIELNDRGHKAFNGQTFHISKL</sequence>
<dbReference type="EMBL" id="ML979138">
    <property type="protein sequence ID" value="KAF1914093.1"/>
    <property type="molecule type" value="Genomic_DNA"/>
</dbReference>